<keyword evidence="2 6" id="KW-0812">Transmembrane</keyword>
<dbReference type="AlphaFoldDB" id="A0A6A6HZV2"/>
<sequence length="381" mass="43816">MASSSEILKAQMLDKPALKPPPGLESNFIDPPSHRELSLATLILCLLITTSMTFMRLYVKIFTVHKLHLEDWLLPLAFLFEIAHITPAFCIYMFDPVYHQWDMSIRNLIRLLLDLHVGYVFYDLTILVLKLCIMVQFLRIFVPAKTHSASYWITHALIWVNSLFYFASAFVEIFSCKPMEKRWNPLITHGSCINVMVVHPISASLNFILDVVILLWTQRVIWSLHMTRERRWKIAVPFMAGFMALVFAGIRVFTSIKLIKTTDVAYWGALMGLSTFPEVASGFLVLSLPVLPHLYKSMRRYMGFTPENSQRTGFDMDWRERKTPRSWLHISQDSAQEGNGSPRPKHLAITRTDHVIIEFMSLESTDSILPAVPENIGASRK</sequence>
<dbReference type="GO" id="GO:0016020">
    <property type="term" value="C:membrane"/>
    <property type="evidence" value="ECO:0007669"/>
    <property type="project" value="UniProtKB-SubCell"/>
</dbReference>
<feature type="transmembrane region" description="Helical" evidence="6">
    <location>
        <begin position="71"/>
        <end position="94"/>
    </location>
</feature>
<feature type="transmembrane region" description="Helical" evidence="6">
    <location>
        <begin position="37"/>
        <end position="59"/>
    </location>
</feature>
<name>A0A6A6HZV2_9PLEO</name>
<proteinExistence type="inferred from homology"/>
<feature type="domain" description="Rhodopsin" evidence="7">
    <location>
        <begin position="55"/>
        <end position="295"/>
    </location>
</feature>
<dbReference type="InterPro" id="IPR052337">
    <property type="entry name" value="SAT4-like"/>
</dbReference>
<dbReference type="OrthoDB" id="4682787at2759"/>
<dbReference type="PANTHER" id="PTHR33048">
    <property type="entry name" value="PTH11-LIKE INTEGRAL MEMBRANE PROTEIN (AFU_ORTHOLOGUE AFUA_5G11245)"/>
    <property type="match status" value="1"/>
</dbReference>
<evidence type="ECO:0000256" key="6">
    <source>
        <dbReference type="SAM" id="Phobius"/>
    </source>
</evidence>
<evidence type="ECO:0000259" key="7">
    <source>
        <dbReference type="Pfam" id="PF20684"/>
    </source>
</evidence>
<keyword evidence="4 6" id="KW-0472">Membrane</keyword>
<protein>
    <recommendedName>
        <fullName evidence="7">Rhodopsin domain-containing protein</fullName>
    </recommendedName>
</protein>
<dbReference type="GeneID" id="54587359"/>
<keyword evidence="3 6" id="KW-1133">Transmembrane helix</keyword>
<evidence type="ECO:0000256" key="2">
    <source>
        <dbReference type="ARBA" id="ARBA00022692"/>
    </source>
</evidence>
<evidence type="ECO:0000313" key="8">
    <source>
        <dbReference type="EMBL" id="KAF2243163.1"/>
    </source>
</evidence>
<accession>A0A6A6HZV2</accession>
<feature type="transmembrane region" description="Helical" evidence="6">
    <location>
        <begin position="265"/>
        <end position="291"/>
    </location>
</feature>
<evidence type="ECO:0000313" key="9">
    <source>
        <dbReference type="Proteomes" id="UP000800094"/>
    </source>
</evidence>
<organism evidence="8 9">
    <name type="scientific">Trematosphaeria pertusa</name>
    <dbReference type="NCBI Taxonomy" id="390896"/>
    <lineage>
        <taxon>Eukaryota</taxon>
        <taxon>Fungi</taxon>
        <taxon>Dikarya</taxon>
        <taxon>Ascomycota</taxon>
        <taxon>Pezizomycotina</taxon>
        <taxon>Dothideomycetes</taxon>
        <taxon>Pleosporomycetidae</taxon>
        <taxon>Pleosporales</taxon>
        <taxon>Massarineae</taxon>
        <taxon>Trematosphaeriaceae</taxon>
        <taxon>Trematosphaeria</taxon>
    </lineage>
</organism>
<dbReference type="PANTHER" id="PTHR33048:SF47">
    <property type="entry name" value="INTEGRAL MEMBRANE PROTEIN-RELATED"/>
    <property type="match status" value="1"/>
</dbReference>
<dbReference type="Pfam" id="PF20684">
    <property type="entry name" value="Fung_rhodopsin"/>
    <property type="match status" value="1"/>
</dbReference>
<evidence type="ECO:0000256" key="4">
    <source>
        <dbReference type="ARBA" id="ARBA00023136"/>
    </source>
</evidence>
<comment type="subcellular location">
    <subcellularLocation>
        <location evidence="1">Membrane</location>
        <topology evidence="1">Multi-pass membrane protein</topology>
    </subcellularLocation>
</comment>
<dbReference type="Proteomes" id="UP000800094">
    <property type="component" value="Unassembled WGS sequence"/>
</dbReference>
<keyword evidence="9" id="KW-1185">Reference proteome</keyword>
<feature type="transmembrane region" description="Helical" evidence="6">
    <location>
        <begin position="149"/>
        <end position="171"/>
    </location>
</feature>
<comment type="similarity">
    <text evidence="5">Belongs to the SAT4 family.</text>
</comment>
<dbReference type="EMBL" id="ML987206">
    <property type="protein sequence ID" value="KAF2243163.1"/>
    <property type="molecule type" value="Genomic_DNA"/>
</dbReference>
<reference evidence="8" key="1">
    <citation type="journal article" date="2020" name="Stud. Mycol.">
        <title>101 Dothideomycetes genomes: a test case for predicting lifestyles and emergence of pathogens.</title>
        <authorList>
            <person name="Haridas S."/>
            <person name="Albert R."/>
            <person name="Binder M."/>
            <person name="Bloem J."/>
            <person name="Labutti K."/>
            <person name="Salamov A."/>
            <person name="Andreopoulos B."/>
            <person name="Baker S."/>
            <person name="Barry K."/>
            <person name="Bills G."/>
            <person name="Bluhm B."/>
            <person name="Cannon C."/>
            <person name="Castanera R."/>
            <person name="Culley D."/>
            <person name="Daum C."/>
            <person name="Ezra D."/>
            <person name="Gonzalez J."/>
            <person name="Henrissat B."/>
            <person name="Kuo A."/>
            <person name="Liang C."/>
            <person name="Lipzen A."/>
            <person name="Lutzoni F."/>
            <person name="Magnuson J."/>
            <person name="Mondo S."/>
            <person name="Nolan M."/>
            <person name="Ohm R."/>
            <person name="Pangilinan J."/>
            <person name="Park H.-J."/>
            <person name="Ramirez L."/>
            <person name="Alfaro M."/>
            <person name="Sun H."/>
            <person name="Tritt A."/>
            <person name="Yoshinaga Y."/>
            <person name="Zwiers L.-H."/>
            <person name="Turgeon B."/>
            <person name="Goodwin S."/>
            <person name="Spatafora J."/>
            <person name="Crous P."/>
            <person name="Grigoriev I."/>
        </authorList>
    </citation>
    <scope>NUCLEOTIDE SEQUENCE</scope>
    <source>
        <strain evidence="8">CBS 122368</strain>
    </source>
</reference>
<evidence type="ECO:0000256" key="3">
    <source>
        <dbReference type="ARBA" id="ARBA00022989"/>
    </source>
</evidence>
<gene>
    <name evidence="8" type="ORF">BU26DRAFT_570558</name>
</gene>
<feature type="transmembrane region" description="Helical" evidence="6">
    <location>
        <begin position="119"/>
        <end position="142"/>
    </location>
</feature>
<evidence type="ECO:0000256" key="5">
    <source>
        <dbReference type="ARBA" id="ARBA00038359"/>
    </source>
</evidence>
<evidence type="ECO:0000256" key="1">
    <source>
        <dbReference type="ARBA" id="ARBA00004141"/>
    </source>
</evidence>
<dbReference type="InterPro" id="IPR049326">
    <property type="entry name" value="Rhodopsin_dom_fungi"/>
</dbReference>
<feature type="transmembrane region" description="Helical" evidence="6">
    <location>
        <begin position="234"/>
        <end position="253"/>
    </location>
</feature>
<dbReference type="RefSeq" id="XP_033678167.1">
    <property type="nucleotide sequence ID" value="XM_033834029.1"/>
</dbReference>